<sequence length="91" mass="10331">MYNHLELFKGSCRLRLAGISKTKARSSQVDPGRTSSLRKYLCNLHQYQPRSIKLSSVIGRSDTRFPQVDPGRLNLVTHTSTDCRVSLDNRP</sequence>
<name>A0A834XQG1_APHGI</name>
<evidence type="ECO:0000313" key="1">
    <source>
        <dbReference type="EMBL" id="KAF7989529.1"/>
    </source>
</evidence>
<gene>
    <name evidence="1" type="ORF">HCN44_008203</name>
</gene>
<dbReference type="Proteomes" id="UP000639338">
    <property type="component" value="Unassembled WGS sequence"/>
</dbReference>
<evidence type="ECO:0000313" key="2">
    <source>
        <dbReference type="Proteomes" id="UP000639338"/>
    </source>
</evidence>
<comment type="caution">
    <text evidence="1">The sequence shown here is derived from an EMBL/GenBank/DDBJ whole genome shotgun (WGS) entry which is preliminary data.</text>
</comment>
<protein>
    <submittedName>
        <fullName evidence="1">Uncharacterized protein</fullName>
    </submittedName>
</protein>
<dbReference type="EMBL" id="JACMRX010000005">
    <property type="protein sequence ID" value="KAF7989529.1"/>
    <property type="molecule type" value="Genomic_DNA"/>
</dbReference>
<dbReference type="AlphaFoldDB" id="A0A834XQG1"/>
<organism evidence="1 2">
    <name type="scientific">Aphidius gifuensis</name>
    <name type="common">Parasitoid wasp</name>
    <dbReference type="NCBI Taxonomy" id="684658"/>
    <lineage>
        <taxon>Eukaryota</taxon>
        <taxon>Metazoa</taxon>
        <taxon>Ecdysozoa</taxon>
        <taxon>Arthropoda</taxon>
        <taxon>Hexapoda</taxon>
        <taxon>Insecta</taxon>
        <taxon>Pterygota</taxon>
        <taxon>Neoptera</taxon>
        <taxon>Endopterygota</taxon>
        <taxon>Hymenoptera</taxon>
        <taxon>Apocrita</taxon>
        <taxon>Ichneumonoidea</taxon>
        <taxon>Braconidae</taxon>
        <taxon>Aphidiinae</taxon>
        <taxon>Aphidius</taxon>
    </lineage>
</organism>
<keyword evidence="2" id="KW-1185">Reference proteome</keyword>
<reference evidence="1 2" key="1">
    <citation type="submission" date="2020-08" db="EMBL/GenBank/DDBJ databases">
        <title>Aphidius gifuensis genome sequencing and assembly.</title>
        <authorList>
            <person name="Du Z."/>
        </authorList>
    </citation>
    <scope>NUCLEOTIDE SEQUENCE [LARGE SCALE GENOMIC DNA]</scope>
    <source>
        <strain evidence="1">YNYX2018</strain>
        <tissue evidence="1">Adults</tissue>
    </source>
</reference>
<accession>A0A834XQG1</accession>
<proteinExistence type="predicted"/>